<evidence type="ECO:0000256" key="2">
    <source>
        <dbReference type="ARBA" id="ARBA00004316"/>
    </source>
</evidence>
<evidence type="ECO:0000313" key="9">
    <source>
        <dbReference type="Proteomes" id="UP000314294"/>
    </source>
</evidence>
<keyword evidence="4" id="KW-0677">Repeat</keyword>
<sequence>MEPPLPPPPQKKKKKRFGPADKHPPEEEHLGGNSLLDGSGGTVTKRPAASSLSHAVSLERIPVDPSGSQWIPAGVEGLTWLSLQVIACEQQLDSTYDARCDVWSLGITGIELGDGDPPLSELHPMRALFKIPRLISLIAFSCAAALARLHC</sequence>
<reference evidence="8 9" key="1">
    <citation type="submission" date="2019-03" db="EMBL/GenBank/DDBJ databases">
        <title>First draft genome of Liparis tanakae, snailfish: a comprehensive survey of snailfish specific genes.</title>
        <authorList>
            <person name="Kim W."/>
            <person name="Song I."/>
            <person name="Jeong J.-H."/>
            <person name="Kim D."/>
            <person name="Kim S."/>
            <person name="Ryu S."/>
            <person name="Song J.Y."/>
            <person name="Lee S.K."/>
        </authorList>
    </citation>
    <scope>NUCLEOTIDE SEQUENCE [LARGE SCALE GENOMIC DNA]</scope>
    <source>
        <tissue evidence="8">Muscle</tissue>
    </source>
</reference>
<dbReference type="GO" id="GO:0004674">
    <property type="term" value="F:protein serine/threonine kinase activity"/>
    <property type="evidence" value="ECO:0007669"/>
    <property type="project" value="TreeGrafter"/>
</dbReference>
<evidence type="ECO:0000256" key="3">
    <source>
        <dbReference type="ARBA" id="ARBA00022490"/>
    </source>
</evidence>
<dbReference type="PANTHER" id="PTHR46256:SF4">
    <property type="entry name" value="MYOSIN-IIIA"/>
    <property type="match status" value="1"/>
</dbReference>
<dbReference type="SUPFAM" id="SSF56112">
    <property type="entry name" value="Protein kinase-like (PK-like)"/>
    <property type="match status" value="1"/>
</dbReference>
<protein>
    <submittedName>
        <fullName evidence="8">Myosin-IIIa</fullName>
    </submittedName>
</protein>
<dbReference type="GO" id="GO:0032426">
    <property type="term" value="C:stereocilium tip"/>
    <property type="evidence" value="ECO:0007669"/>
    <property type="project" value="TreeGrafter"/>
</dbReference>
<organism evidence="8 9">
    <name type="scientific">Liparis tanakae</name>
    <name type="common">Tanaka's snailfish</name>
    <dbReference type="NCBI Taxonomy" id="230148"/>
    <lineage>
        <taxon>Eukaryota</taxon>
        <taxon>Metazoa</taxon>
        <taxon>Chordata</taxon>
        <taxon>Craniata</taxon>
        <taxon>Vertebrata</taxon>
        <taxon>Euteleostomi</taxon>
        <taxon>Actinopterygii</taxon>
        <taxon>Neopterygii</taxon>
        <taxon>Teleostei</taxon>
        <taxon>Neoteleostei</taxon>
        <taxon>Acanthomorphata</taxon>
        <taxon>Eupercaria</taxon>
        <taxon>Perciformes</taxon>
        <taxon>Cottioidei</taxon>
        <taxon>Cottales</taxon>
        <taxon>Liparidae</taxon>
        <taxon>Liparis</taxon>
    </lineage>
</organism>
<dbReference type="PANTHER" id="PTHR46256">
    <property type="entry name" value="AGAP011099-PA"/>
    <property type="match status" value="1"/>
</dbReference>
<evidence type="ECO:0000256" key="1">
    <source>
        <dbReference type="ARBA" id="ARBA00004245"/>
    </source>
</evidence>
<evidence type="ECO:0000256" key="7">
    <source>
        <dbReference type="SAM" id="MobiDB-lite"/>
    </source>
</evidence>
<dbReference type="GO" id="GO:0000146">
    <property type="term" value="F:microfilament motor activity"/>
    <property type="evidence" value="ECO:0007669"/>
    <property type="project" value="TreeGrafter"/>
</dbReference>
<dbReference type="GO" id="GO:0001917">
    <property type="term" value="C:photoreceptor inner segment"/>
    <property type="evidence" value="ECO:0007669"/>
    <property type="project" value="TreeGrafter"/>
</dbReference>
<dbReference type="GO" id="GO:0032433">
    <property type="term" value="C:filopodium tip"/>
    <property type="evidence" value="ECO:0007669"/>
    <property type="project" value="TreeGrafter"/>
</dbReference>
<evidence type="ECO:0000313" key="8">
    <source>
        <dbReference type="EMBL" id="TNN57172.1"/>
    </source>
</evidence>
<dbReference type="InterPro" id="IPR052409">
    <property type="entry name" value="Myosin-III_kinase_activity"/>
</dbReference>
<feature type="region of interest" description="Disordered" evidence="7">
    <location>
        <begin position="1"/>
        <end position="53"/>
    </location>
</feature>
<evidence type="ECO:0000256" key="6">
    <source>
        <dbReference type="ARBA" id="ARBA00023273"/>
    </source>
</evidence>
<dbReference type="OrthoDB" id="10016527at2759"/>
<evidence type="ECO:0000256" key="5">
    <source>
        <dbReference type="ARBA" id="ARBA00023212"/>
    </source>
</evidence>
<dbReference type="GO" id="GO:0030832">
    <property type="term" value="P:regulation of actin filament length"/>
    <property type="evidence" value="ECO:0007669"/>
    <property type="project" value="TreeGrafter"/>
</dbReference>
<name>A0A4Z2GWQ0_9TELE</name>
<keyword evidence="9" id="KW-1185">Reference proteome</keyword>
<keyword evidence="3" id="KW-0963">Cytoplasm</keyword>
<dbReference type="GO" id="GO:0051491">
    <property type="term" value="P:positive regulation of filopodium assembly"/>
    <property type="evidence" value="ECO:0007669"/>
    <property type="project" value="TreeGrafter"/>
</dbReference>
<feature type="compositionally biased region" description="Basic and acidic residues" evidence="7">
    <location>
        <begin position="18"/>
        <end position="30"/>
    </location>
</feature>
<keyword evidence="6" id="KW-0966">Cell projection</keyword>
<dbReference type="Proteomes" id="UP000314294">
    <property type="component" value="Unassembled WGS sequence"/>
</dbReference>
<accession>A0A4Z2GWQ0</accession>
<gene>
    <name evidence="8" type="primary">Myo3a_1</name>
    <name evidence="8" type="ORF">EYF80_032602</name>
</gene>
<dbReference type="Gene3D" id="1.10.510.10">
    <property type="entry name" value="Transferase(Phosphotransferase) domain 1"/>
    <property type="match status" value="1"/>
</dbReference>
<proteinExistence type="predicted"/>
<dbReference type="InterPro" id="IPR011009">
    <property type="entry name" value="Kinase-like_dom_sf"/>
</dbReference>
<dbReference type="GO" id="GO:0007605">
    <property type="term" value="P:sensory perception of sound"/>
    <property type="evidence" value="ECO:0007669"/>
    <property type="project" value="TreeGrafter"/>
</dbReference>
<comment type="subcellular location">
    <subcellularLocation>
        <location evidence="2">Cell projection</location>
    </subcellularLocation>
    <subcellularLocation>
        <location evidence="1">Cytoplasm</location>
        <location evidence="1">Cytoskeleton</location>
    </subcellularLocation>
</comment>
<dbReference type="GO" id="GO:0005856">
    <property type="term" value="C:cytoskeleton"/>
    <property type="evidence" value="ECO:0007669"/>
    <property type="project" value="UniProtKB-SubCell"/>
</dbReference>
<comment type="caution">
    <text evidence="8">The sequence shown here is derived from an EMBL/GenBank/DDBJ whole genome shotgun (WGS) entry which is preliminary data.</text>
</comment>
<dbReference type="AlphaFoldDB" id="A0A4Z2GWQ0"/>
<evidence type="ECO:0000256" key="4">
    <source>
        <dbReference type="ARBA" id="ARBA00022737"/>
    </source>
</evidence>
<keyword evidence="5" id="KW-0206">Cytoskeleton</keyword>
<dbReference type="EMBL" id="SRLO01000411">
    <property type="protein sequence ID" value="TNN57172.1"/>
    <property type="molecule type" value="Genomic_DNA"/>
</dbReference>